<name>A0A7W6JA59_9HYPH</name>
<comment type="caution">
    <text evidence="2">The sequence shown here is derived from an EMBL/GenBank/DDBJ whole genome shotgun (WGS) entry which is preliminary data.</text>
</comment>
<protein>
    <submittedName>
        <fullName evidence="2">Putative secreted protein</fullName>
    </submittedName>
</protein>
<keyword evidence="1" id="KW-1133">Transmembrane helix</keyword>
<gene>
    <name evidence="2" type="ORF">GGR23_003914</name>
</gene>
<accession>A0A7W6JA59</accession>
<dbReference type="InterPro" id="IPR009935">
    <property type="entry name" value="DUF1467"/>
</dbReference>
<proteinExistence type="predicted"/>
<evidence type="ECO:0000313" key="3">
    <source>
        <dbReference type="Proteomes" id="UP000528286"/>
    </source>
</evidence>
<keyword evidence="3" id="KW-1185">Reference proteome</keyword>
<organism evidence="2 3">
    <name type="scientific">Gellertiella hungarica</name>
    <dbReference type="NCBI Taxonomy" id="1572859"/>
    <lineage>
        <taxon>Bacteria</taxon>
        <taxon>Pseudomonadati</taxon>
        <taxon>Pseudomonadota</taxon>
        <taxon>Alphaproteobacteria</taxon>
        <taxon>Hyphomicrobiales</taxon>
        <taxon>Rhizobiaceae</taxon>
        <taxon>Gellertiella</taxon>
    </lineage>
</organism>
<keyword evidence="1" id="KW-0472">Membrane</keyword>
<keyword evidence="1" id="KW-0812">Transmembrane</keyword>
<evidence type="ECO:0000313" key="2">
    <source>
        <dbReference type="EMBL" id="MBB4066696.1"/>
    </source>
</evidence>
<dbReference type="Pfam" id="PF07330">
    <property type="entry name" value="DUF1467"/>
    <property type="match status" value="1"/>
</dbReference>
<feature type="transmembrane region" description="Helical" evidence="1">
    <location>
        <begin position="52"/>
        <end position="70"/>
    </location>
</feature>
<reference evidence="2 3" key="1">
    <citation type="submission" date="2020-08" db="EMBL/GenBank/DDBJ databases">
        <title>Genomic Encyclopedia of Type Strains, Phase IV (KMG-IV): sequencing the most valuable type-strain genomes for metagenomic binning, comparative biology and taxonomic classification.</title>
        <authorList>
            <person name="Goeker M."/>
        </authorList>
    </citation>
    <scope>NUCLEOTIDE SEQUENCE [LARGE SCALE GENOMIC DNA]</scope>
    <source>
        <strain evidence="2 3">DSM 29853</strain>
    </source>
</reference>
<sequence>MNFFSMFAIYFVVWWITLFACLPVGLRTQAEANEIVPGSVESAPHRFQAKKVLLLTTVISAIICAVWWIAVSRFGFSLDSLPVPMPGNG</sequence>
<dbReference type="AlphaFoldDB" id="A0A7W6JA59"/>
<dbReference type="Proteomes" id="UP000528286">
    <property type="component" value="Unassembled WGS sequence"/>
</dbReference>
<dbReference type="EMBL" id="JACIEZ010000011">
    <property type="protein sequence ID" value="MBB4066696.1"/>
    <property type="molecule type" value="Genomic_DNA"/>
</dbReference>
<evidence type="ECO:0000256" key="1">
    <source>
        <dbReference type="SAM" id="Phobius"/>
    </source>
</evidence>
<dbReference type="RefSeq" id="WP_183367960.1">
    <property type="nucleotide sequence ID" value="NZ_JACIEZ010000011.1"/>
</dbReference>
<feature type="transmembrane region" description="Helical" evidence="1">
    <location>
        <begin position="6"/>
        <end position="26"/>
    </location>
</feature>